<dbReference type="Pfam" id="PF07679">
    <property type="entry name" value="I-set"/>
    <property type="match status" value="9"/>
</dbReference>
<dbReference type="FunFam" id="2.60.40.10:FF:000241">
    <property type="entry name" value="obscurin-like protein 1 isoform X2"/>
    <property type="match status" value="2"/>
</dbReference>
<keyword evidence="3" id="KW-0597">Phosphoprotein</keyword>
<evidence type="ECO:0000256" key="6">
    <source>
        <dbReference type="ARBA" id="ARBA00023319"/>
    </source>
</evidence>
<dbReference type="InterPro" id="IPR003598">
    <property type="entry name" value="Ig_sub2"/>
</dbReference>
<name>A0A6P7YU03_9AMPH</name>
<dbReference type="GO" id="GO:0005737">
    <property type="term" value="C:cytoplasm"/>
    <property type="evidence" value="ECO:0007669"/>
    <property type="project" value="UniProtKB-SubCell"/>
</dbReference>
<keyword evidence="2" id="KW-0963">Cytoplasm</keyword>
<dbReference type="InterPro" id="IPR052385">
    <property type="entry name" value="Obscurin/Obscurin-like_Reg"/>
</dbReference>
<dbReference type="KEGG" id="muo:115475153"/>
<keyword evidence="4" id="KW-0677">Repeat</keyword>
<evidence type="ECO:0000259" key="9">
    <source>
        <dbReference type="PROSITE" id="PS50853"/>
    </source>
</evidence>
<dbReference type="InParanoid" id="A0A6P7YU03"/>
<feature type="compositionally biased region" description="Polar residues" evidence="7">
    <location>
        <begin position="208"/>
        <end position="217"/>
    </location>
</feature>
<dbReference type="GeneID" id="115475153"/>
<evidence type="ECO:0000256" key="4">
    <source>
        <dbReference type="ARBA" id="ARBA00022737"/>
    </source>
</evidence>
<protein>
    <submittedName>
        <fullName evidence="11">Obscurin-like protein 1</fullName>
    </submittedName>
</protein>
<evidence type="ECO:0000256" key="5">
    <source>
        <dbReference type="ARBA" id="ARBA00023157"/>
    </source>
</evidence>
<feature type="domain" description="Ig-like" evidence="8">
    <location>
        <begin position="795"/>
        <end position="886"/>
    </location>
</feature>
<dbReference type="Gene3D" id="2.60.40.10">
    <property type="entry name" value="Immunoglobulins"/>
    <property type="match status" value="12"/>
</dbReference>
<evidence type="ECO:0000256" key="3">
    <source>
        <dbReference type="ARBA" id="ARBA00022553"/>
    </source>
</evidence>
<dbReference type="PANTHER" id="PTHR35971">
    <property type="entry name" value="SI:DKEY-31G6.6"/>
    <property type="match status" value="1"/>
</dbReference>
<evidence type="ECO:0000256" key="7">
    <source>
        <dbReference type="SAM" id="MobiDB-lite"/>
    </source>
</evidence>
<keyword evidence="6" id="KW-0393">Immunoglobulin domain</keyword>
<organism evidence="10 11">
    <name type="scientific">Microcaecilia unicolor</name>
    <dbReference type="NCBI Taxonomy" id="1415580"/>
    <lineage>
        <taxon>Eukaryota</taxon>
        <taxon>Metazoa</taxon>
        <taxon>Chordata</taxon>
        <taxon>Craniata</taxon>
        <taxon>Vertebrata</taxon>
        <taxon>Euteleostomi</taxon>
        <taxon>Amphibia</taxon>
        <taxon>Gymnophiona</taxon>
        <taxon>Siphonopidae</taxon>
        <taxon>Microcaecilia</taxon>
    </lineage>
</organism>
<keyword evidence="5" id="KW-1015">Disulfide bond</keyword>
<dbReference type="FunFam" id="2.60.40.10:FF:000211">
    <property type="entry name" value="Obscurin-like protein 1"/>
    <property type="match status" value="1"/>
</dbReference>
<feature type="domain" description="Ig-like" evidence="8">
    <location>
        <begin position="240"/>
        <end position="320"/>
    </location>
</feature>
<dbReference type="SUPFAM" id="SSF49265">
    <property type="entry name" value="Fibronectin type III"/>
    <property type="match status" value="1"/>
</dbReference>
<feature type="domain" description="Ig-like" evidence="8">
    <location>
        <begin position="944"/>
        <end position="1022"/>
    </location>
</feature>
<feature type="domain" description="Ig-like" evidence="8">
    <location>
        <begin position="8"/>
        <end position="98"/>
    </location>
</feature>
<dbReference type="PROSITE" id="PS50853">
    <property type="entry name" value="FN3"/>
    <property type="match status" value="1"/>
</dbReference>
<evidence type="ECO:0000313" key="10">
    <source>
        <dbReference type="Proteomes" id="UP000515156"/>
    </source>
</evidence>
<dbReference type="InterPro" id="IPR003599">
    <property type="entry name" value="Ig_sub"/>
</dbReference>
<dbReference type="Proteomes" id="UP000515156">
    <property type="component" value="Chromosome 7"/>
</dbReference>
<dbReference type="FunFam" id="2.60.40.10:FF:000502">
    <property type="entry name" value="obscurin-like protein 1 isoform X2"/>
    <property type="match status" value="1"/>
</dbReference>
<feature type="domain" description="Ig-like" evidence="8">
    <location>
        <begin position="1039"/>
        <end position="1107"/>
    </location>
</feature>
<dbReference type="InterPro" id="IPR007110">
    <property type="entry name" value="Ig-like_dom"/>
</dbReference>
<feature type="domain" description="Ig-like" evidence="8">
    <location>
        <begin position="419"/>
        <end position="502"/>
    </location>
</feature>
<evidence type="ECO:0000256" key="2">
    <source>
        <dbReference type="ARBA" id="ARBA00022490"/>
    </source>
</evidence>
<feature type="region of interest" description="Disordered" evidence="7">
    <location>
        <begin position="208"/>
        <end position="235"/>
    </location>
</feature>
<feature type="domain" description="Ig-like" evidence="8">
    <location>
        <begin position="105"/>
        <end position="192"/>
    </location>
</feature>
<gene>
    <name evidence="11" type="primary">OBSL1</name>
</gene>
<proteinExistence type="predicted"/>
<evidence type="ECO:0000259" key="8">
    <source>
        <dbReference type="PROSITE" id="PS50835"/>
    </source>
</evidence>
<dbReference type="InterPro" id="IPR013098">
    <property type="entry name" value="Ig_I-set"/>
</dbReference>
<dbReference type="CDD" id="cd00063">
    <property type="entry name" value="FN3"/>
    <property type="match status" value="1"/>
</dbReference>
<dbReference type="PANTHER" id="PTHR35971:SF5">
    <property type="entry name" value="OBSCURIN LIKE CYTOSKELETAL ADAPTOR 1"/>
    <property type="match status" value="1"/>
</dbReference>
<evidence type="ECO:0000256" key="1">
    <source>
        <dbReference type="ARBA" id="ARBA00004496"/>
    </source>
</evidence>
<dbReference type="RefSeq" id="XP_030066754.1">
    <property type="nucleotide sequence ID" value="XM_030210894.1"/>
</dbReference>
<dbReference type="FunFam" id="2.60.40.10:FF:001084">
    <property type="entry name" value="obscurin-like isoform X3"/>
    <property type="match status" value="3"/>
</dbReference>
<dbReference type="InterPro" id="IPR003961">
    <property type="entry name" value="FN3_dom"/>
</dbReference>
<keyword evidence="10" id="KW-1185">Reference proteome</keyword>
<dbReference type="OrthoDB" id="9355041at2759"/>
<dbReference type="InterPro" id="IPR036116">
    <property type="entry name" value="FN3_sf"/>
</dbReference>
<feature type="domain" description="Ig-like" evidence="8">
    <location>
        <begin position="703"/>
        <end position="793"/>
    </location>
</feature>
<dbReference type="AlphaFoldDB" id="A0A6P7YU03"/>
<dbReference type="SMART" id="SM00408">
    <property type="entry name" value="IGc2"/>
    <property type="match status" value="7"/>
</dbReference>
<dbReference type="SUPFAM" id="SSF48726">
    <property type="entry name" value="Immunoglobulin"/>
    <property type="match status" value="11"/>
</dbReference>
<evidence type="ECO:0000313" key="11">
    <source>
        <dbReference type="RefSeq" id="XP_030066754.1"/>
    </source>
</evidence>
<feature type="domain" description="Ig-like" evidence="8">
    <location>
        <begin position="329"/>
        <end position="415"/>
    </location>
</feature>
<dbReference type="InterPro" id="IPR013783">
    <property type="entry name" value="Ig-like_fold"/>
</dbReference>
<sequence length="1163" mass="129836">MDEFGGAPRFLAYPRTLTVCSGSHALLKCHIIGDPRPAVVWEKAGIVIEAGGRFQLKEDGDLFTLLISCLTVTDSGQYTCKAKNCIGETYAAATLNVEGSADQRPQILAKPLSLKVCKGEDVSFVCEVSGQPSPSVSWEKDGRKLSDVFETSHFSLENEVPGRHYLKIQNVRLQDGGIYVCRAHNSFGEAVAVAVLLVDPVLQNCYSSKSQQHQNQRPSRHDANAGHKTMPQNEEVSHAPAAKIFTVSEGKHAKFRCCVTGKPQPEIVWKKDGQSIVPGRRHLLYQDREGYFTLKVLYCQQWDRGLYICSASNVAGQTLSAVELHVKEPRVKFQCQLEDAVVYESDDAILVCRVPEASVSTTWYMEDRKLQTSQKYVIREQGTLRRLIIRDACMDDDGIYLCEMKGGGRSIAEVTVKGPIVKRLPTKLDVLEGENAVLCVETEAATDEVRWSRNQQQIQESPRTVLKSFGKTHLLVLVNVTREDAGRITFSVKESQTSAQLRVKCIARAPPGAPVAVKIKENPNAALLSWCPPPNLQGTPPSTFILERQELGDKDWVKCFTTDCASVVEIQGESVPSEAKYRFRICSVNKYGKSRYVEFPGNIHLVPRAQVRRPLQNVFVREGEDAEFFVELSASVTGSWLVNGKQVNNGNEEEEEGRRYHTSQERTLQSMLIQGVLHKQDGAEITFLAEGIRESARLHVQAPQVSITQIPEEQRRKTVVSGQPLFLECEVSSPEAPVRWFRDGQEVVPSNDVSIRCEGRKRNLLISCPCPEDSGTYTCDALNDTMTFTVEVSEPPVRIVNTSDDFIQEYVTGEPVVLSCELSRAGALVHWYKDGVEVETNEDMRVESDGVHHRLIIPSVKMQDSGEFVCDVGHDSVFYTVKVTVHFQPVMVGLLSQPPQVSITQIPEEQRRKTCGFQASPCSWNAAVRIVNISDDFIQEYVTGEPVVLSCELSRAGALVHWYKDGMEVETNEDMRVESDGVHHRLIIPSAKMQDSGEFVCDVGDDSVFYTVKVTAPQVSITQIQNNSEGRLWFQASPCSWNVRSSSPEAPVCWFRDGQEVVPSNDVSIQCEGRKRNLLISCPCPKDSGTYTCDALNDTMTFTVEVSERELKILKELEAVDVRESDNAVFMCEVSQQDVKGEWFKNGENLKSTNRIKIRQEDV</sequence>
<dbReference type="SMART" id="SM00409">
    <property type="entry name" value="IG"/>
    <property type="match status" value="10"/>
</dbReference>
<feature type="domain" description="Fibronectin type-III" evidence="9">
    <location>
        <begin position="510"/>
        <end position="609"/>
    </location>
</feature>
<dbReference type="InterPro" id="IPR036179">
    <property type="entry name" value="Ig-like_dom_sf"/>
</dbReference>
<accession>A0A6P7YU03</accession>
<reference evidence="11" key="1">
    <citation type="submission" date="2025-08" db="UniProtKB">
        <authorList>
            <consortium name="RefSeq"/>
        </authorList>
    </citation>
    <scope>IDENTIFICATION</scope>
</reference>
<dbReference type="CTD" id="23363"/>
<comment type="subcellular location">
    <subcellularLocation>
        <location evidence="1">Cytoplasm</location>
    </subcellularLocation>
</comment>
<dbReference type="PROSITE" id="PS50835">
    <property type="entry name" value="IG_LIKE"/>
    <property type="match status" value="9"/>
</dbReference>